<keyword evidence="6 8" id="KW-0505">Motor protein</keyword>
<evidence type="ECO:0000256" key="1">
    <source>
        <dbReference type="ARBA" id="ARBA00008314"/>
    </source>
</evidence>
<keyword evidence="4 9" id="KW-0175">Coiled coil</keyword>
<dbReference type="InterPro" id="IPR004009">
    <property type="entry name" value="SH3_Myosin"/>
</dbReference>
<evidence type="ECO:0000259" key="10">
    <source>
        <dbReference type="PROSITE" id="PS51456"/>
    </source>
</evidence>
<reference evidence="12" key="1">
    <citation type="submission" date="2020-12" db="EMBL/GenBank/DDBJ databases">
        <title>Metabolic potential, ecology and presence of endohyphal bacteria is reflected in genomic diversity of Mucoromycotina.</title>
        <authorList>
            <person name="Muszewska A."/>
            <person name="Okrasinska A."/>
            <person name="Steczkiewicz K."/>
            <person name="Drgas O."/>
            <person name="Orlowska M."/>
            <person name="Perlinska-Lenart U."/>
            <person name="Aleksandrzak-Piekarczyk T."/>
            <person name="Szatraj K."/>
            <person name="Zielenkiewicz U."/>
            <person name="Pilsyk S."/>
            <person name="Malc E."/>
            <person name="Mieczkowski P."/>
            <person name="Kruszewska J.S."/>
            <person name="Biernat P."/>
            <person name="Pawlowska J."/>
        </authorList>
    </citation>
    <scope>NUCLEOTIDE SEQUENCE</scope>
    <source>
        <strain evidence="12">WA0000017839</strain>
    </source>
</reference>
<dbReference type="GO" id="GO:0016020">
    <property type="term" value="C:membrane"/>
    <property type="evidence" value="ECO:0007669"/>
    <property type="project" value="TreeGrafter"/>
</dbReference>
<dbReference type="Pfam" id="PF02736">
    <property type="entry name" value="Myosin_N"/>
    <property type="match status" value="1"/>
</dbReference>
<dbReference type="FunFam" id="3.40.850.10:FF:000101">
    <property type="entry name" value="Slow myosin heavy chain 2"/>
    <property type="match status" value="1"/>
</dbReference>
<dbReference type="PRINTS" id="PR00193">
    <property type="entry name" value="MYOSINHEAVY"/>
</dbReference>
<feature type="domain" description="Myosin N-terminal SH3-like" evidence="11">
    <location>
        <begin position="45"/>
        <end position="94"/>
    </location>
</feature>
<dbReference type="GO" id="GO:0016459">
    <property type="term" value="C:myosin complex"/>
    <property type="evidence" value="ECO:0007669"/>
    <property type="project" value="UniProtKB-KW"/>
</dbReference>
<dbReference type="Gene3D" id="1.20.120.720">
    <property type="entry name" value="Myosin VI head, motor domain, U50 subdomain"/>
    <property type="match status" value="1"/>
</dbReference>
<keyword evidence="5 8" id="KW-0518">Myosin</keyword>
<dbReference type="PANTHER" id="PTHR13140:SF857">
    <property type="entry name" value="MYOSIN-11"/>
    <property type="match status" value="1"/>
</dbReference>
<evidence type="ECO:0000313" key="13">
    <source>
        <dbReference type="Proteomes" id="UP000603453"/>
    </source>
</evidence>
<feature type="domain" description="Myosin motor" evidence="10">
    <location>
        <begin position="98"/>
        <end position="795"/>
    </location>
</feature>
<dbReference type="PROSITE" id="PS50096">
    <property type="entry name" value="IQ"/>
    <property type="match status" value="1"/>
</dbReference>
<dbReference type="Gene3D" id="1.20.5.4820">
    <property type="match status" value="1"/>
</dbReference>
<dbReference type="Gene3D" id="3.40.850.10">
    <property type="entry name" value="Kinesin motor domain"/>
    <property type="match status" value="1"/>
</dbReference>
<sequence length="1152" mass="133157">MISTSSPCPSPSNGVGSFIHSYGSKKFIRPKSDDVLDAVAQARFNEKKWVWIQDENEGYVRGHVLREDEDTVEVEYEHGGTAVIRASMIQPMNPPKFDMVDDMAELTHLNEPSVIHNLTVRYKSNHVYTYSGLFLVAVNPYRKLPIYSEEYIQSYKGKRRGEMSPHIYAVADQAYHDMVQDKENQSILITGESGAGKTENTKIVIQYLTAVATTTNKPTTNILQTQILQANPILESFGNAQTIRNNNSSRFGKFIRIEFNNRAQICGANIEWYLLEKSRVHQQTSKERNYHIFYQLLEADEDIKKLLLLDGQAQDYNFIKQSNKRIEGVDDAEEYVKLCKSLEIMGLAEKEKIDLFRIVASILHLGNISVTDYRDRADIRDFSAVERVCHLLGISAEDFKKSLLAPRIKAGRDWVTQAKSPAQVVASLDALAKTLYERNFAFLVERVNKAIDGNKNKDKLGFIGVLDIAGFEIFEANSFEQLCINYTNEKLQQFFNQNMFELEQEEYQKEKIDWNYIDFGKDLQPTIDLIEKTNPVGILSCLEEECVAPKGSDGRFLEKLNKFCDKDNPDAKYKSTRFGDGFVLKHYAGHVEYSVDGWIEKNKDPLNEDITRLLARSSQKHVALLFEDYLTDDGPSVAQVKSEYSSSFASMLKLRKGSGSFRTVGQRHKQQLLALMNTLYMTHPHFVRCILPNNRKHAGEIQTKLVLDQLRCNGVLEGIRICRKGFPNRLSFDEFRKRYQVLCPYLLDRDSFIDGRTACQKLVTQMQLDGDKYQIGTTKVFFKATVLAELEELRDSKLSVCITKFQAYCRGGIARQFQTRFSRQTEAIRVMQRNARIYVSLREWPWWKIYAKLKPLNAAYRVDSQMREKEQKITVLETQLKDQHDALNDVMLRNQELEGEHLDFKNLIITEQAMIRELEESKEDLLAKFTTAEERVEELELELRDKTEQYEQGKLLQAQEIDELHTQVDTSKLVNDRISGELERFKEENGELLDQLKQMTEHKDDLQSQLAGLQKEIMAVLEKNKQQEEQYTVQKEKNDLLDNENMRLKQQASDQQIEIEKLKQQLQESQENATKSQEENHSKCVALEENLGQLRSSLENEITLKQDWESRYNHLKIDWDELTAVLREESERAKARITRFDQVLGGLKFTES</sequence>
<dbReference type="InterPro" id="IPR008989">
    <property type="entry name" value="Myosin_S1_N"/>
</dbReference>
<dbReference type="GO" id="GO:0005737">
    <property type="term" value="C:cytoplasm"/>
    <property type="evidence" value="ECO:0007669"/>
    <property type="project" value="TreeGrafter"/>
</dbReference>
<evidence type="ECO:0000256" key="4">
    <source>
        <dbReference type="ARBA" id="ARBA00023054"/>
    </source>
</evidence>
<evidence type="ECO:0000256" key="5">
    <source>
        <dbReference type="ARBA" id="ARBA00023123"/>
    </source>
</evidence>
<dbReference type="Gene3D" id="1.20.58.530">
    <property type="match status" value="1"/>
</dbReference>
<evidence type="ECO:0000256" key="8">
    <source>
        <dbReference type="PROSITE-ProRule" id="PRU00782"/>
    </source>
</evidence>
<proteinExistence type="inferred from homology"/>
<comment type="similarity">
    <text evidence="1 8">Belongs to the TRAFAC class myosin-kinesin ATPase superfamily. Myosin family.</text>
</comment>
<accession>A0A8H7QPL9</accession>
<dbReference type="Pfam" id="PF00063">
    <property type="entry name" value="Myosin_head"/>
    <property type="match status" value="1"/>
</dbReference>
<comment type="caution">
    <text evidence="12">The sequence shown here is derived from an EMBL/GenBank/DDBJ whole genome shotgun (WGS) entry which is preliminary data.</text>
</comment>
<evidence type="ECO:0000256" key="2">
    <source>
        <dbReference type="ARBA" id="ARBA00022741"/>
    </source>
</evidence>
<dbReference type="GO" id="GO:0051015">
    <property type="term" value="F:actin filament binding"/>
    <property type="evidence" value="ECO:0007669"/>
    <property type="project" value="InterPro"/>
</dbReference>
<keyword evidence="2 8" id="KW-0547">Nucleotide-binding</keyword>
<dbReference type="GO" id="GO:0000146">
    <property type="term" value="F:microfilament motor activity"/>
    <property type="evidence" value="ECO:0007669"/>
    <property type="project" value="TreeGrafter"/>
</dbReference>
<name>A0A8H7QPL9_9FUNG</name>
<dbReference type="Gene3D" id="2.30.30.360">
    <property type="entry name" value="Myosin S1 fragment, N-terminal"/>
    <property type="match status" value="1"/>
</dbReference>
<dbReference type="GO" id="GO:0005524">
    <property type="term" value="F:ATP binding"/>
    <property type="evidence" value="ECO:0007669"/>
    <property type="project" value="UniProtKB-UniRule"/>
</dbReference>
<dbReference type="PROSITE" id="PS51456">
    <property type="entry name" value="MYOSIN_MOTOR"/>
    <property type="match status" value="1"/>
</dbReference>
<evidence type="ECO:0000256" key="3">
    <source>
        <dbReference type="ARBA" id="ARBA00022840"/>
    </source>
</evidence>
<dbReference type="SUPFAM" id="SSF52540">
    <property type="entry name" value="P-loop containing nucleoside triphosphate hydrolases"/>
    <property type="match status" value="1"/>
</dbReference>
<dbReference type="InterPro" id="IPR001609">
    <property type="entry name" value="Myosin_head_motor_dom-like"/>
</dbReference>
<feature type="binding site" evidence="8">
    <location>
        <begin position="191"/>
        <end position="198"/>
    </location>
    <ligand>
        <name>ATP</name>
        <dbReference type="ChEBI" id="CHEBI:30616"/>
    </ligand>
</feature>
<dbReference type="EMBL" id="JAEPRD010000149">
    <property type="protein sequence ID" value="KAG2196316.1"/>
    <property type="molecule type" value="Genomic_DNA"/>
</dbReference>
<dbReference type="PROSITE" id="PS51844">
    <property type="entry name" value="SH3_LIKE"/>
    <property type="match status" value="1"/>
</dbReference>
<organism evidence="12 13">
    <name type="scientific">Mucor saturninus</name>
    <dbReference type="NCBI Taxonomy" id="64648"/>
    <lineage>
        <taxon>Eukaryota</taxon>
        <taxon>Fungi</taxon>
        <taxon>Fungi incertae sedis</taxon>
        <taxon>Mucoromycota</taxon>
        <taxon>Mucoromycotina</taxon>
        <taxon>Mucoromycetes</taxon>
        <taxon>Mucorales</taxon>
        <taxon>Mucorineae</taxon>
        <taxon>Mucoraceae</taxon>
        <taxon>Mucor</taxon>
    </lineage>
</organism>
<dbReference type="PANTHER" id="PTHR13140">
    <property type="entry name" value="MYOSIN"/>
    <property type="match status" value="1"/>
</dbReference>
<gene>
    <name evidence="12" type="ORF">INT47_009311</name>
</gene>
<dbReference type="Gene3D" id="1.10.10.820">
    <property type="match status" value="1"/>
</dbReference>
<dbReference type="FunFam" id="1.10.10.820:FF:000001">
    <property type="entry name" value="Myosin heavy chain"/>
    <property type="match status" value="1"/>
</dbReference>
<dbReference type="InterPro" id="IPR036961">
    <property type="entry name" value="Kinesin_motor_dom_sf"/>
</dbReference>
<dbReference type="GO" id="GO:0007015">
    <property type="term" value="P:actin filament organization"/>
    <property type="evidence" value="ECO:0007669"/>
    <property type="project" value="TreeGrafter"/>
</dbReference>
<evidence type="ECO:0000256" key="7">
    <source>
        <dbReference type="ARBA" id="ARBA00023203"/>
    </source>
</evidence>
<dbReference type="CDD" id="cd01377">
    <property type="entry name" value="MYSc_class_II"/>
    <property type="match status" value="1"/>
</dbReference>
<evidence type="ECO:0000256" key="9">
    <source>
        <dbReference type="SAM" id="Coils"/>
    </source>
</evidence>
<evidence type="ECO:0000259" key="11">
    <source>
        <dbReference type="PROSITE" id="PS51844"/>
    </source>
</evidence>
<keyword evidence="13" id="KW-1185">Reference proteome</keyword>
<protein>
    <recommendedName>
        <fullName evidence="14">Myosin heavy chain</fullName>
    </recommendedName>
</protein>
<dbReference type="SMART" id="SM00242">
    <property type="entry name" value="MYSc"/>
    <property type="match status" value="1"/>
</dbReference>
<keyword evidence="3 8" id="KW-0067">ATP-binding</keyword>
<evidence type="ECO:0008006" key="14">
    <source>
        <dbReference type="Google" id="ProtNLM"/>
    </source>
</evidence>
<dbReference type="Proteomes" id="UP000603453">
    <property type="component" value="Unassembled WGS sequence"/>
</dbReference>
<dbReference type="AlphaFoldDB" id="A0A8H7QPL9"/>
<evidence type="ECO:0000256" key="6">
    <source>
        <dbReference type="ARBA" id="ARBA00023175"/>
    </source>
</evidence>
<keyword evidence="7 8" id="KW-0009">Actin-binding</keyword>
<dbReference type="InterPro" id="IPR027417">
    <property type="entry name" value="P-loop_NTPase"/>
</dbReference>
<feature type="region of interest" description="Actin-binding" evidence="8">
    <location>
        <begin position="672"/>
        <end position="694"/>
    </location>
</feature>
<dbReference type="OrthoDB" id="6108017at2759"/>
<evidence type="ECO:0000313" key="12">
    <source>
        <dbReference type="EMBL" id="KAG2196316.1"/>
    </source>
</evidence>
<feature type="coiled-coil region" evidence="9">
    <location>
        <begin position="866"/>
        <end position="1079"/>
    </location>
</feature>